<keyword evidence="4 7" id="KW-0255">Endonuclease</keyword>
<keyword evidence="7" id="KW-0963">Cytoplasm</keyword>
<dbReference type="Proteomes" id="UP000006546">
    <property type="component" value="Chromosome"/>
</dbReference>
<keyword evidence="3 7" id="KW-0479">Metal-binding</keyword>
<dbReference type="Gene3D" id="3.40.390.30">
    <property type="entry name" value="Metalloproteases ('zincins'), catalytic domain"/>
    <property type="match status" value="1"/>
</dbReference>
<proteinExistence type="inferred from homology"/>
<evidence type="ECO:0000313" key="9">
    <source>
        <dbReference type="Proteomes" id="UP000006546"/>
    </source>
</evidence>
<reference evidence="9" key="1">
    <citation type="submission" date="2011-04" db="EMBL/GenBank/DDBJ databases">
        <title>The complete genome of Treponema brennaborense DSM 12168.</title>
        <authorList>
            <person name="Lucas S."/>
            <person name="Han J."/>
            <person name="Lapidus A."/>
            <person name="Bruce D."/>
            <person name="Goodwin L."/>
            <person name="Pitluck S."/>
            <person name="Peters L."/>
            <person name="Kyrpides N."/>
            <person name="Mavromatis K."/>
            <person name="Ivanova N."/>
            <person name="Mikhailova N."/>
            <person name="Pagani I."/>
            <person name="Teshima H."/>
            <person name="Detter J.C."/>
            <person name="Tapia R."/>
            <person name="Han C."/>
            <person name="Land M."/>
            <person name="Hauser L."/>
            <person name="Markowitz V."/>
            <person name="Cheng J.-F."/>
            <person name="Hugenholtz P."/>
            <person name="Woyke T."/>
            <person name="Wu D."/>
            <person name="Gronow S."/>
            <person name="Wellnitz S."/>
            <person name="Brambilla E."/>
            <person name="Klenk H.-P."/>
            <person name="Eisen J.A."/>
        </authorList>
    </citation>
    <scope>NUCLEOTIDE SEQUENCE [LARGE SCALE GENOMIC DNA]</scope>
    <source>
        <strain evidence="9">DSM 12168 / CIP 105900 / DD5/3</strain>
    </source>
</reference>
<dbReference type="EMBL" id="CP002696">
    <property type="protein sequence ID" value="AEE16420.1"/>
    <property type="molecule type" value="Genomic_DNA"/>
</dbReference>
<sequence>MKNEANKIEVSVHEACGSPEWIEKIEPFMESVLRKLHITGWEVSVLFCADPFIAELNLQYRSIKGPTDVLSFELGDEYIDEDGVPWTSAGDIVVSIDTLERNALEFGVPVDQELKRLLIHGVLHLSGYDHSDNSPEQEMLVLQESILPDFLHDADIIIREKE</sequence>
<dbReference type="GO" id="GO:0004521">
    <property type="term" value="F:RNA endonuclease activity"/>
    <property type="evidence" value="ECO:0007669"/>
    <property type="project" value="UniProtKB-UniRule"/>
</dbReference>
<dbReference type="GO" id="GO:0006364">
    <property type="term" value="P:rRNA processing"/>
    <property type="evidence" value="ECO:0007669"/>
    <property type="project" value="UniProtKB-UniRule"/>
</dbReference>
<evidence type="ECO:0000313" key="8">
    <source>
        <dbReference type="EMBL" id="AEE16420.1"/>
    </source>
</evidence>
<keyword evidence="5 7" id="KW-0378">Hydrolase</keyword>
<dbReference type="GO" id="GO:0004222">
    <property type="term" value="F:metalloendopeptidase activity"/>
    <property type="evidence" value="ECO:0007669"/>
    <property type="project" value="InterPro"/>
</dbReference>
<dbReference type="InterPro" id="IPR020549">
    <property type="entry name" value="YbeY_CS"/>
</dbReference>
<dbReference type="KEGG" id="tbe:Trebr_0984"/>
<keyword evidence="2 7" id="KW-0540">Nuclease</keyword>
<evidence type="ECO:0000256" key="5">
    <source>
        <dbReference type="ARBA" id="ARBA00022801"/>
    </source>
</evidence>
<dbReference type="NCBIfam" id="TIGR00043">
    <property type="entry name" value="rRNA maturation RNase YbeY"/>
    <property type="match status" value="1"/>
</dbReference>
<dbReference type="AlphaFoldDB" id="F4LJU0"/>
<dbReference type="SUPFAM" id="SSF55486">
    <property type="entry name" value="Metalloproteases ('zincins'), catalytic domain"/>
    <property type="match status" value="1"/>
</dbReference>
<dbReference type="EC" id="3.1.-.-" evidence="7"/>
<protein>
    <recommendedName>
        <fullName evidence="7">Endoribonuclease YbeY</fullName>
        <ecNumber evidence="7">3.1.-.-</ecNumber>
    </recommendedName>
</protein>
<keyword evidence="6 7" id="KW-0862">Zinc</keyword>
<organism evidence="8 9">
    <name type="scientific">Treponema brennaborense (strain DSM 12168 / CIP 105900 / DD5/3)</name>
    <dbReference type="NCBI Taxonomy" id="906968"/>
    <lineage>
        <taxon>Bacteria</taxon>
        <taxon>Pseudomonadati</taxon>
        <taxon>Spirochaetota</taxon>
        <taxon>Spirochaetia</taxon>
        <taxon>Spirochaetales</taxon>
        <taxon>Treponemataceae</taxon>
        <taxon>Treponema</taxon>
    </lineage>
</organism>
<dbReference type="OrthoDB" id="9807740at2"/>
<evidence type="ECO:0000256" key="7">
    <source>
        <dbReference type="HAMAP-Rule" id="MF_00009"/>
    </source>
</evidence>
<comment type="subcellular location">
    <subcellularLocation>
        <location evidence="7">Cytoplasm</location>
    </subcellularLocation>
</comment>
<dbReference type="Pfam" id="PF02130">
    <property type="entry name" value="YbeY"/>
    <property type="match status" value="1"/>
</dbReference>
<dbReference type="InterPro" id="IPR023091">
    <property type="entry name" value="MetalPrtase_cat_dom_sf_prd"/>
</dbReference>
<accession>F4LJU0</accession>
<comment type="similarity">
    <text evidence="1 7">Belongs to the endoribonuclease YbeY family.</text>
</comment>
<dbReference type="GO" id="GO:0008270">
    <property type="term" value="F:zinc ion binding"/>
    <property type="evidence" value="ECO:0007669"/>
    <property type="project" value="UniProtKB-UniRule"/>
</dbReference>
<dbReference type="PANTHER" id="PTHR46986:SF1">
    <property type="entry name" value="ENDORIBONUCLEASE YBEY, CHLOROPLASTIC"/>
    <property type="match status" value="1"/>
</dbReference>
<keyword evidence="8" id="KW-0645">Protease</keyword>
<dbReference type="HOGENOM" id="CLU_106710_3_3_12"/>
<gene>
    <name evidence="7" type="primary">ybeY</name>
    <name evidence="8" type="ordered locus">Trebr_0984</name>
</gene>
<dbReference type="PROSITE" id="PS01306">
    <property type="entry name" value="UPF0054"/>
    <property type="match status" value="1"/>
</dbReference>
<dbReference type="eggNOG" id="COG0319">
    <property type="taxonomic scope" value="Bacteria"/>
</dbReference>
<name>F4LJU0_TREBD</name>
<feature type="binding site" evidence="7">
    <location>
        <position position="124"/>
    </location>
    <ligand>
        <name>Zn(2+)</name>
        <dbReference type="ChEBI" id="CHEBI:29105"/>
        <note>catalytic</note>
    </ligand>
</feature>
<dbReference type="PANTHER" id="PTHR46986">
    <property type="entry name" value="ENDORIBONUCLEASE YBEY, CHLOROPLASTIC"/>
    <property type="match status" value="1"/>
</dbReference>
<keyword evidence="8" id="KW-0482">Metalloprotease</keyword>
<evidence type="ECO:0000256" key="2">
    <source>
        <dbReference type="ARBA" id="ARBA00022722"/>
    </source>
</evidence>
<comment type="function">
    <text evidence="7">Single strand-specific metallo-endoribonuclease involved in late-stage 70S ribosome quality control and in maturation of the 3' terminus of the 16S rRNA.</text>
</comment>
<dbReference type="STRING" id="906968.Trebr_0984"/>
<evidence type="ECO:0000256" key="6">
    <source>
        <dbReference type="ARBA" id="ARBA00022833"/>
    </source>
</evidence>
<dbReference type="RefSeq" id="WP_013758139.1">
    <property type="nucleotide sequence ID" value="NC_015500.1"/>
</dbReference>
<keyword evidence="7" id="KW-0698">rRNA processing</keyword>
<feature type="binding site" evidence="7">
    <location>
        <position position="130"/>
    </location>
    <ligand>
        <name>Zn(2+)</name>
        <dbReference type="ChEBI" id="CHEBI:29105"/>
        <note>catalytic</note>
    </ligand>
</feature>
<evidence type="ECO:0000256" key="4">
    <source>
        <dbReference type="ARBA" id="ARBA00022759"/>
    </source>
</evidence>
<evidence type="ECO:0000256" key="3">
    <source>
        <dbReference type="ARBA" id="ARBA00022723"/>
    </source>
</evidence>
<dbReference type="HAMAP" id="MF_00009">
    <property type="entry name" value="Endoribonucl_YbeY"/>
    <property type="match status" value="1"/>
</dbReference>
<feature type="binding site" evidence="7">
    <location>
        <position position="120"/>
    </location>
    <ligand>
        <name>Zn(2+)</name>
        <dbReference type="ChEBI" id="CHEBI:29105"/>
        <note>catalytic</note>
    </ligand>
</feature>
<keyword evidence="9" id="KW-1185">Reference proteome</keyword>
<comment type="cofactor">
    <cofactor evidence="7">
        <name>Zn(2+)</name>
        <dbReference type="ChEBI" id="CHEBI:29105"/>
    </cofactor>
    <text evidence="7">Binds 1 zinc ion.</text>
</comment>
<evidence type="ECO:0000256" key="1">
    <source>
        <dbReference type="ARBA" id="ARBA00010875"/>
    </source>
</evidence>
<keyword evidence="7" id="KW-0690">Ribosome biogenesis</keyword>
<dbReference type="GO" id="GO:0005737">
    <property type="term" value="C:cytoplasm"/>
    <property type="evidence" value="ECO:0007669"/>
    <property type="project" value="UniProtKB-SubCell"/>
</dbReference>
<dbReference type="InterPro" id="IPR002036">
    <property type="entry name" value="YbeY"/>
</dbReference>